<comment type="function">
    <text evidence="8 9">Required for the first step of diphthamide biosynthesis, a post-translational modification of histidine which occurs in elongation factor 2. DPH1 and DPH2 transfer a 3-amino-3-carboxypropyl (ACP) group from S-adenosyl-L-methionine (SAM) to a histidine residue, the reaction is assisted by a reduction system comprising DPH3 and a NADH-dependent reductase. Facilitates the reduction of the catalytic iron-sulfur cluster found in the DPH1 subunit.</text>
</comment>
<dbReference type="PANTHER" id="PTHR10762:SF2">
    <property type="entry name" value="2-(3-AMINO-3-CARBOXYPROPYL)HISTIDINE SYNTHASE SUBUNIT 2"/>
    <property type="match status" value="1"/>
</dbReference>
<accession>A0A9W3AC58</accession>
<dbReference type="Proteomes" id="UP001165740">
    <property type="component" value="Chromosome 5"/>
</dbReference>
<reference evidence="11 12" key="1">
    <citation type="submission" date="2025-04" db="UniProtKB">
        <authorList>
            <consortium name="RefSeq"/>
        </authorList>
    </citation>
    <scope>IDENTIFICATION</scope>
</reference>
<dbReference type="GeneID" id="106064117"/>
<dbReference type="InterPro" id="IPR016435">
    <property type="entry name" value="DPH1/DPH2"/>
</dbReference>
<sequence>MLSTKVFSSGDNIQNQKILCNSTAVHPDKLEEVYETERSLEWVISNSFKKIALQFPDDLLVDAPTVAEILQEKLQDCTVFILGDTSYGSCCVDEVAAQHYGADCIIHYGHTCLSPTSKLPVLYIFTKSEVDIDDCMNQMLGTCTEREMKAILVCSTAYLHAIDKLFLKLKEHYRNVLATSPVTSKNSKGNDSSEVTVITKCGRRIEIPAGDCLNDYSFIYIGSNQGPELTVMMMTLNKCRFYTYDPTERIFRWEQVNMNKALMKRYYYIERAKDANIVGIVVGTLGVSRYKEMIDHLKALLKKSGKKSYTFVVGKLNPAKLANFAEVDLYVLVACPESSLLDQSEFFQPIISPLELEIACNQARQWTGDYSLDFTELLPGSALYIEAPNFDSTNDDLADVSLINNRVRTIGMQDTSSLGKSPSTDVSLINENRSIATIARNAGEFLSTRSWKGLEQKLGETAVSLAVQGQCGIAAGYENEPAS</sequence>
<dbReference type="Pfam" id="PF01866">
    <property type="entry name" value="Diphthamide_syn"/>
    <property type="match status" value="1"/>
</dbReference>
<keyword evidence="7 9" id="KW-0411">Iron-sulfur</keyword>
<evidence type="ECO:0000313" key="12">
    <source>
        <dbReference type="RefSeq" id="XP_055884737.1"/>
    </source>
</evidence>
<keyword evidence="6 9" id="KW-0408">Iron</keyword>
<comment type="cofactor">
    <cofactor evidence="1">
        <name>[4Fe-4S] cluster</name>
        <dbReference type="ChEBI" id="CHEBI:49883"/>
    </cofactor>
</comment>
<evidence type="ECO:0000256" key="1">
    <source>
        <dbReference type="ARBA" id="ARBA00001966"/>
    </source>
</evidence>
<dbReference type="GO" id="GO:0051536">
    <property type="term" value="F:iron-sulfur cluster binding"/>
    <property type="evidence" value="ECO:0007669"/>
    <property type="project" value="UniProtKB-KW"/>
</dbReference>
<evidence type="ECO:0000256" key="3">
    <source>
        <dbReference type="ARBA" id="ARBA00006179"/>
    </source>
</evidence>
<dbReference type="GO" id="GO:0046872">
    <property type="term" value="F:metal ion binding"/>
    <property type="evidence" value="ECO:0007669"/>
    <property type="project" value="UniProtKB-KW"/>
</dbReference>
<evidence type="ECO:0000256" key="7">
    <source>
        <dbReference type="ARBA" id="ARBA00023014"/>
    </source>
</evidence>
<dbReference type="InterPro" id="IPR042265">
    <property type="entry name" value="DPH1/DPH2_3"/>
</dbReference>
<evidence type="ECO:0000256" key="6">
    <source>
        <dbReference type="ARBA" id="ARBA00023004"/>
    </source>
</evidence>
<dbReference type="OMA" id="QIWNENH"/>
<keyword evidence="5 9" id="KW-0479">Metal-binding</keyword>
<dbReference type="RefSeq" id="XP_055884737.1">
    <property type="nucleotide sequence ID" value="XM_056028762.1"/>
</dbReference>
<evidence type="ECO:0000256" key="5">
    <source>
        <dbReference type="ARBA" id="ARBA00022723"/>
    </source>
</evidence>
<gene>
    <name evidence="11 12 13" type="primary">LOC106064117</name>
</gene>
<dbReference type="GO" id="GO:0090560">
    <property type="term" value="F:2-(3-amino-3-carboxypropyl)histidine synthase activity"/>
    <property type="evidence" value="ECO:0007669"/>
    <property type="project" value="InterPro"/>
</dbReference>
<comment type="similarity">
    <text evidence="3 9">Belongs to the DPH1/DPH2 family. DPH2 subfamily.</text>
</comment>
<dbReference type="OrthoDB" id="449241at2759"/>
<dbReference type="InterPro" id="IPR042263">
    <property type="entry name" value="DPH1/DPH2_1"/>
</dbReference>
<dbReference type="NCBIfam" id="TIGR00272">
    <property type="entry name" value="DPH2"/>
    <property type="match status" value="1"/>
</dbReference>
<dbReference type="RefSeq" id="XP_055884736.1">
    <property type="nucleotide sequence ID" value="XM_056028761.1"/>
</dbReference>
<name>A0A9W3AC58_BIOGL</name>
<dbReference type="FunFam" id="3.40.50.11840:FF:000002">
    <property type="entry name" value="2-(3-amino-3-carboxypropyl)histidine synthase subunit 2"/>
    <property type="match status" value="1"/>
</dbReference>
<evidence type="ECO:0000313" key="10">
    <source>
        <dbReference type="Proteomes" id="UP001165740"/>
    </source>
</evidence>
<dbReference type="SFLD" id="SFLDF00408">
    <property type="entry name" value="Diphthamide_biosynthesis_famil"/>
    <property type="match status" value="1"/>
</dbReference>
<keyword evidence="10" id="KW-1185">Reference proteome</keyword>
<evidence type="ECO:0000256" key="2">
    <source>
        <dbReference type="ARBA" id="ARBA00005156"/>
    </source>
</evidence>
<dbReference type="InterPro" id="IPR010014">
    <property type="entry name" value="DHP2"/>
</dbReference>
<dbReference type="FunFam" id="3.40.50.11860:FF:000001">
    <property type="entry name" value="2-(3-amino-3-carboxypropyl)histidine synthase subunit 2"/>
    <property type="match status" value="1"/>
</dbReference>
<dbReference type="PANTHER" id="PTHR10762">
    <property type="entry name" value="DIPHTHAMIDE BIOSYNTHESIS PROTEIN"/>
    <property type="match status" value="1"/>
</dbReference>
<dbReference type="Gene3D" id="3.40.50.11840">
    <property type="entry name" value="Diphthamide synthesis DPH1/DPH2 domain 1"/>
    <property type="match status" value="1"/>
</dbReference>
<dbReference type="SFLD" id="SFLDS00032">
    <property type="entry name" value="Radical_SAM_3-amino-3-carboxyp"/>
    <property type="match status" value="1"/>
</dbReference>
<dbReference type="GO" id="GO:0017183">
    <property type="term" value="P:protein histidyl modification to diphthamide"/>
    <property type="evidence" value="ECO:0007669"/>
    <property type="project" value="InterPro"/>
</dbReference>
<organism evidence="10 13">
    <name type="scientific">Biomphalaria glabrata</name>
    <name type="common">Bloodfluke planorb</name>
    <name type="synonym">Freshwater snail</name>
    <dbReference type="NCBI Taxonomy" id="6526"/>
    <lineage>
        <taxon>Eukaryota</taxon>
        <taxon>Metazoa</taxon>
        <taxon>Spiralia</taxon>
        <taxon>Lophotrochozoa</taxon>
        <taxon>Mollusca</taxon>
        <taxon>Gastropoda</taxon>
        <taxon>Heterobranchia</taxon>
        <taxon>Euthyneura</taxon>
        <taxon>Panpulmonata</taxon>
        <taxon>Hygrophila</taxon>
        <taxon>Lymnaeoidea</taxon>
        <taxon>Planorbidae</taxon>
        <taxon>Biomphalaria</taxon>
    </lineage>
</organism>
<evidence type="ECO:0000256" key="8">
    <source>
        <dbReference type="ARBA" id="ARBA00045159"/>
    </source>
</evidence>
<evidence type="ECO:0000313" key="13">
    <source>
        <dbReference type="RefSeq" id="XP_055884738.1"/>
    </source>
</evidence>
<comment type="pathway">
    <text evidence="2 9">Protein modification; peptidyl-diphthamide biosynthesis.</text>
</comment>
<evidence type="ECO:0000256" key="4">
    <source>
        <dbReference type="ARBA" id="ARBA00021914"/>
    </source>
</evidence>
<dbReference type="SFLD" id="SFLDG01121">
    <property type="entry name" value="Diphthamide_biosynthesis"/>
    <property type="match status" value="1"/>
</dbReference>
<dbReference type="RefSeq" id="XP_055884738.1">
    <property type="nucleotide sequence ID" value="XM_056028763.1"/>
</dbReference>
<dbReference type="Gene3D" id="3.40.50.11860">
    <property type="entry name" value="Diphthamide synthesis DPH1/DPH2 domain 3"/>
    <property type="match status" value="1"/>
</dbReference>
<evidence type="ECO:0000313" key="11">
    <source>
        <dbReference type="RefSeq" id="XP_055884736.1"/>
    </source>
</evidence>
<protein>
    <recommendedName>
        <fullName evidence="4 9">2-(3-amino-3-carboxypropyl)histidine synthase subunit 2</fullName>
    </recommendedName>
</protein>
<dbReference type="AlphaFoldDB" id="A0A9W3AC58"/>
<dbReference type="NCBIfam" id="TIGR00322">
    <property type="entry name" value="diphth2_R"/>
    <property type="match status" value="1"/>
</dbReference>
<evidence type="ECO:0000256" key="9">
    <source>
        <dbReference type="RuleBase" id="RU364133"/>
    </source>
</evidence>
<proteinExistence type="inferred from homology"/>